<proteinExistence type="predicted"/>
<dbReference type="InParanoid" id="A0A0R0KC51"/>
<dbReference type="Gramene" id="KRH64554">
    <property type="protein sequence ID" value="KRH64554"/>
    <property type="gene ID" value="GLYMA_04G241200"/>
</dbReference>
<gene>
    <name evidence="2" type="ORF">GLYMA_04G241200</name>
</gene>
<name>A0A0R0KC51_SOYBN</name>
<organism evidence="2">
    <name type="scientific">Glycine max</name>
    <name type="common">Soybean</name>
    <name type="synonym">Glycine hispida</name>
    <dbReference type="NCBI Taxonomy" id="3847"/>
    <lineage>
        <taxon>Eukaryota</taxon>
        <taxon>Viridiplantae</taxon>
        <taxon>Streptophyta</taxon>
        <taxon>Embryophyta</taxon>
        <taxon>Tracheophyta</taxon>
        <taxon>Spermatophyta</taxon>
        <taxon>Magnoliopsida</taxon>
        <taxon>eudicotyledons</taxon>
        <taxon>Gunneridae</taxon>
        <taxon>Pentapetalae</taxon>
        <taxon>rosids</taxon>
        <taxon>fabids</taxon>
        <taxon>Fabales</taxon>
        <taxon>Fabaceae</taxon>
        <taxon>Papilionoideae</taxon>
        <taxon>50 kb inversion clade</taxon>
        <taxon>NPAAA clade</taxon>
        <taxon>indigoferoid/millettioid clade</taxon>
        <taxon>Phaseoleae</taxon>
        <taxon>Glycine</taxon>
        <taxon>Glycine subgen. Soja</taxon>
    </lineage>
</organism>
<accession>A0A0R0KC51</accession>
<evidence type="ECO:0008006" key="5">
    <source>
        <dbReference type="Google" id="ProtNLM"/>
    </source>
</evidence>
<keyword evidence="1" id="KW-0812">Transmembrane</keyword>
<dbReference type="AlphaFoldDB" id="A0A0R0KC51"/>
<protein>
    <recommendedName>
        <fullName evidence="5">Transmembrane protein</fullName>
    </recommendedName>
</protein>
<evidence type="ECO:0000313" key="2">
    <source>
        <dbReference type="EMBL" id="KRH64554.1"/>
    </source>
</evidence>
<evidence type="ECO:0000256" key="1">
    <source>
        <dbReference type="SAM" id="Phobius"/>
    </source>
</evidence>
<sequence length="57" mass="6595">MTSISPTPADLRLYLQYATLALPWFMIVVDLYIMCISLIVFVYEEGVEVKGEEDMYI</sequence>
<keyword evidence="1" id="KW-0472">Membrane</keyword>
<dbReference type="EMBL" id="CM000837">
    <property type="protein sequence ID" value="KRH64554.1"/>
    <property type="molecule type" value="Genomic_DNA"/>
</dbReference>
<keyword evidence="1" id="KW-1133">Transmembrane helix</keyword>
<reference evidence="2 3" key="1">
    <citation type="journal article" date="2010" name="Nature">
        <title>Genome sequence of the palaeopolyploid soybean.</title>
        <authorList>
            <person name="Schmutz J."/>
            <person name="Cannon S.B."/>
            <person name="Schlueter J."/>
            <person name="Ma J."/>
            <person name="Mitros T."/>
            <person name="Nelson W."/>
            <person name="Hyten D.L."/>
            <person name="Song Q."/>
            <person name="Thelen J.J."/>
            <person name="Cheng J."/>
            <person name="Xu D."/>
            <person name="Hellsten U."/>
            <person name="May G.D."/>
            <person name="Yu Y."/>
            <person name="Sakurai T."/>
            <person name="Umezawa T."/>
            <person name="Bhattacharyya M.K."/>
            <person name="Sandhu D."/>
            <person name="Valliyodan B."/>
            <person name="Lindquist E."/>
            <person name="Peto M."/>
            <person name="Grant D."/>
            <person name="Shu S."/>
            <person name="Goodstein D."/>
            <person name="Barry K."/>
            <person name="Futrell-Griggs M."/>
            <person name="Abernathy B."/>
            <person name="Du J."/>
            <person name="Tian Z."/>
            <person name="Zhu L."/>
            <person name="Gill N."/>
            <person name="Joshi T."/>
            <person name="Libault M."/>
            <person name="Sethuraman A."/>
            <person name="Zhang X.-C."/>
            <person name="Shinozaki K."/>
            <person name="Nguyen H.T."/>
            <person name="Wing R.A."/>
            <person name="Cregan P."/>
            <person name="Specht J."/>
            <person name="Grimwood J."/>
            <person name="Rokhsar D."/>
            <person name="Stacey G."/>
            <person name="Shoemaker R.C."/>
            <person name="Jackson S.A."/>
        </authorList>
    </citation>
    <scope>NUCLEOTIDE SEQUENCE [LARGE SCALE GENOMIC DNA]</scope>
    <source>
        <strain evidence="3">cv. Williams 82</strain>
        <tissue evidence="2">Callus</tissue>
    </source>
</reference>
<evidence type="ECO:0000313" key="3">
    <source>
        <dbReference type="EnsemblPlants" id="KRH64554"/>
    </source>
</evidence>
<keyword evidence="4" id="KW-1185">Reference proteome</keyword>
<feature type="transmembrane region" description="Helical" evidence="1">
    <location>
        <begin position="20"/>
        <end position="43"/>
    </location>
</feature>
<dbReference type="EnsemblPlants" id="KRH64554">
    <property type="protein sequence ID" value="KRH64554"/>
    <property type="gene ID" value="GLYMA_04G241200"/>
</dbReference>
<dbReference type="Proteomes" id="UP000008827">
    <property type="component" value="Chromosome 4"/>
</dbReference>
<evidence type="ECO:0000313" key="4">
    <source>
        <dbReference type="Proteomes" id="UP000008827"/>
    </source>
</evidence>
<reference evidence="3" key="2">
    <citation type="submission" date="2018-02" db="UniProtKB">
        <authorList>
            <consortium name="EnsemblPlants"/>
        </authorList>
    </citation>
    <scope>IDENTIFICATION</scope>
    <source>
        <strain evidence="3">Williams 82</strain>
    </source>
</reference>
<reference evidence="2" key="3">
    <citation type="submission" date="2018-07" db="EMBL/GenBank/DDBJ databases">
        <title>WGS assembly of Glycine max.</title>
        <authorList>
            <person name="Schmutz J."/>
            <person name="Cannon S."/>
            <person name="Schlueter J."/>
            <person name="Ma J."/>
            <person name="Mitros T."/>
            <person name="Nelson W."/>
            <person name="Hyten D."/>
            <person name="Song Q."/>
            <person name="Thelen J."/>
            <person name="Cheng J."/>
            <person name="Xu D."/>
            <person name="Hellsten U."/>
            <person name="May G."/>
            <person name="Yu Y."/>
            <person name="Sakurai T."/>
            <person name="Umezawa T."/>
            <person name="Bhattacharyya M."/>
            <person name="Sandhu D."/>
            <person name="Valliyodan B."/>
            <person name="Lindquist E."/>
            <person name="Peto M."/>
            <person name="Grant D."/>
            <person name="Shu S."/>
            <person name="Goodstein D."/>
            <person name="Barry K."/>
            <person name="Futrell-Griggs M."/>
            <person name="Abernathy B."/>
            <person name="Du J."/>
            <person name="Tian Z."/>
            <person name="Zhu L."/>
            <person name="Gill N."/>
            <person name="Joshi T."/>
            <person name="Libault M."/>
            <person name="Sethuraman A."/>
            <person name="Zhang X."/>
            <person name="Shinozaki K."/>
            <person name="Nguyen H."/>
            <person name="Wing R."/>
            <person name="Cregan P."/>
            <person name="Specht J."/>
            <person name="Grimwood J."/>
            <person name="Rokhsar D."/>
            <person name="Stacey G."/>
            <person name="Shoemaker R."/>
            <person name="Jackson S."/>
        </authorList>
    </citation>
    <scope>NUCLEOTIDE SEQUENCE</scope>
    <source>
        <tissue evidence="2">Callus</tissue>
    </source>
</reference>